<sequence>MATINKTRPSCATVKVNLHPDLRIINVNNEKESDQEQKGNGNEEQGNEVASRRRRIIRRYWKPVNIKEPRKHSSDQEKRDKGIAITSINTKNSFDALTEENEIEQLEESTGGNDNVNDQASEVKEARLIRDSIILLHKNG</sequence>
<accession>A0ABQ7TTL2</accession>
<proteinExistence type="predicted"/>
<keyword evidence="3" id="KW-1185">Reference proteome</keyword>
<dbReference type="Proteomes" id="UP000826656">
    <property type="component" value="Unassembled WGS sequence"/>
</dbReference>
<organism evidence="2 3">
    <name type="scientific">Solanum tuberosum</name>
    <name type="common">Potato</name>
    <dbReference type="NCBI Taxonomy" id="4113"/>
    <lineage>
        <taxon>Eukaryota</taxon>
        <taxon>Viridiplantae</taxon>
        <taxon>Streptophyta</taxon>
        <taxon>Embryophyta</taxon>
        <taxon>Tracheophyta</taxon>
        <taxon>Spermatophyta</taxon>
        <taxon>Magnoliopsida</taxon>
        <taxon>eudicotyledons</taxon>
        <taxon>Gunneridae</taxon>
        <taxon>Pentapetalae</taxon>
        <taxon>asterids</taxon>
        <taxon>lamiids</taxon>
        <taxon>Solanales</taxon>
        <taxon>Solanaceae</taxon>
        <taxon>Solanoideae</taxon>
        <taxon>Solaneae</taxon>
        <taxon>Solanum</taxon>
    </lineage>
</organism>
<feature type="region of interest" description="Disordered" evidence="1">
    <location>
        <begin position="29"/>
        <end position="51"/>
    </location>
</feature>
<reference evidence="2 3" key="1">
    <citation type="journal article" date="2021" name="bioRxiv">
        <title>Chromosome-scale and haplotype-resolved genome assembly of a tetraploid potato cultivar.</title>
        <authorList>
            <person name="Sun H."/>
            <person name="Jiao W.-B."/>
            <person name="Krause K."/>
            <person name="Campoy J.A."/>
            <person name="Goel M."/>
            <person name="Folz-Donahue K."/>
            <person name="Kukat C."/>
            <person name="Huettel B."/>
            <person name="Schneeberger K."/>
        </authorList>
    </citation>
    <scope>NUCLEOTIDE SEQUENCE [LARGE SCALE GENOMIC DNA]</scope>
    <source>
        <strain evidence="2">SolTubOtavaFocal</strain>
        <tissue evidence="2">Leaves</tissue>
    </source>
</reference>
<comment type="caution">
    <text evidence="2">The sequence shown here is derived from an EMBL/GenBank/DDBJ whole genome shotgun (WGS) entry which is preliminary data.</text>
</comment>
<feature type="compositionally biased region" description="Basic and acidic residues" evidence="1">
    <location>
        <begin position="67"/>
        <end position="82"/>
    </location>
</feature>
<evidence type="ECO:0000256" key="1">
    <source>
        <dbReference type="SAM" id="MobiDB-lite"/>
    </source>
</evidence>
<evidence type="ECO:0000313" key="2">
    <source>
        <dbReference type="EMBL" id="KAH0737594.1"/>
    </source>
</evidence>
<evidence type="ECO:0000313" key="3">
    <source>
        <dbReference type="Proteomes" id="UP000826656"/>
    </source>
</evidence>
<name>A0ABQ7TTL2_SOLTU</name>
<feature type="region of interest" description="Disordered" evidence="1">
    <location>
        <begin position="67"/>
        <end position="87"/>
    </location>
</feature>
<dbReference type="EMBL" id="JAIVGD010000028">
    <property type="protein sequence ID" value="KAH0737594.1"/>
    <property type="molecule type" value="Genomic_DNA"/>
</dbReference>
<protein>
    <submittedName>
        <fullName evidence="2">Uncharacterized protein</fullName>
    </submittedName>
</protein>
<gene>
    <name evidence="2" type="ORF">KY290_036299</name>
</gene>